<dbReference type="EMBL" id="CAKXAJ010025862">
    <property type="protein sequence ID" value="CAH2244818.1"/>
    <property type="molecule type" value="Genomic_DNA"/>
</dbReference>
<gene>
    <name evidence="1" type="primary">jg5168</name>
    <name evidence="1" type="ORF">PAEG_LOCUS20727</name>
</gene>
<dbReference type="AlphaFoldDB" id="A0A8S4S0K6"/>
<comment type="caution">
    <text evidence="1">The sequence shown here is derived from an EMBL/GenBank/DDBJ whole genome shotgun (WGS) entry which is preliminary data.</text>
</comment>
<sequence length="107" mass="11737">MILLDFNNVNNNYHIYQKTSTVGHRSFVGSSKFLGFVPPGSSGYLRRALCRLFASLEVDRRDATLTSAGLPFQHLGTPILPLQLHDSLSYVGNSGSSTDLHISDLIT</sequence>
<proteinExistence type="predicted"/>
<protein>
    <submittedName>
        <fullName evidence="1">Jg5168 protein</fullName>
    </submittedName>
</protein>
<reference evidence="1" key="1">
    <citation type="submission" date="2022-03" db="EMBL/GenBank/DDBJ databases">
        <authorList>
            <person name="Lindestad O."/>
        </authorList>
    </citation>
    <scope>NUCLEOTIDE SEQUENCE</scope>
</reference>
<dbReference type="Proteomes" id="UP000838756">
    <property type="component" value="Unassembled WGS sequence"/>
</dbReference>
<evidence type="ECO:0000313" key="1">
    <source>
        <dbReference type="EMBL" id="CAH2244818.1"/>
    </source>
</evidence>
<name>A0A8S4S0K6_9NEOP</name>
<organism evidence="1 2">
    <name type="scientific">Pararge aegeria aegeria</name>
    <dbReference type="NCBI Taxonomy" id="348720"/>
    <lineage>
        <taxon>Eukaryota</taxon>
        <taxon>Metazoa</taxon>
        <taxon>Ecdysozoa</taxon>
        <taxon>Arthropoda</taxon>
        <taxon>Hexapoda</taxon>
        <taxon>Insecta</taxon>
        <taxon>Pterygota</taxon>
        <taxon>Neoptera</taxon>
        <taxon>Endopterygota</taxon>
        <taxon>Lepidoptera</taxon>
        <taxon>Glossata</taxon>
        <taxon>Ditrysia</taxon>
        <taxon>Papilionoidea</taxon>
        <taxon>Nymphalidae</taxon>
        <taxon>Satyrinae</taxon>
        <taxon>Satyrini</taxon>
        <taxon>Parargina</taxon>
        <taxon>Pararge</taxon>
    </lineage>
</organism>
<evidence type="ECO:0000313" key="2">
    <source>
        <dbReference type="Proteomes" id="UP000838756"/>
    </source>
</evidence>
<keyword evidence="2" id="KW-1185">Reference proteome</keyword>
<dbReference type="OrthoDB" id="7475696at2759"/>
<accession>A0A8S4S0K6</accession>